<name>X1MCQ0_9ZZZZ</name>
<dbReference type="InterPro" id="IPR024208">
    <property type="entry name" value="DUF3842"/>
</dbReference>
<evidence type="ECO:0008006" key="2">
    <source>
        <dbReference type="Google" id="ProtNLM"/>
    </source>
</evidence>
<protein>
    <recommendedName>
        <fullName evidence="2">DUF3842 family protein</fullName>
    </recommendedName>
</protein>
<dbReference type="Pfam" id="PF12953">
    <property type="entry name" value="DUF3842"/>
    <property type="match status" value="1"/>
</dbReference>
<comment type="caution">
    <text evidence="1">The sequence shown here is derived from an EMBL/GenBank/DDBJ whole genome shotgun (WGS) entry which is preliminary data.</text>
</comment>
<sequence>MGIKIAVIDSMGGSIGSQIITQLRQNFGHKIEIIALGTNAIATSNMLKAKANRGATGENAIKITIEEMDLIFAPISVLIPNSMMGEITPAIAEYIRKFKKKRLFIPLCNPPLTILGVEKKPLPRLIDEGIEIVREMIKKNE</sequence>
<dbReference type="AlphaFoldDB" id="X1MCQ0"/>
<evidence type="ECO:0000313" key="1">
    <source>
        <dbReference type="EMBL" id="GAI15871.1"/>
    </source>
</evidence>
<accession>X1MCQ0</accession>
<reference evidence="1" key="1">
    <citation type="journal article" date="2014" name="Front. Microbiol.">
        <title>High frequency of phylogenetically diverse reductive dehalogenase-homologous genes in deep subseafloor sedimentary metagenomes.</title>
        <authorList>
            <person name="Kawai M."/>
            <person name="Futagami T."/>
            <person name="Toyoda A."/>
            <person name="Takaki Y."/>
            <person name="Nishi S."/>
            <person name="Hori S."/>
            <person name="Arai W."/>
            <person name="Tsubouchi T."/>
            <person name="Morono Y."/>
            <person name="Uchiyama I."/>
            <person name="Ito T."/>
            <person name="Fujiyama A."/>
            <person name="Inagaki F."/>
            <person name="Takami H."/>
        </authorList>
    </citation>
    <scope>NUCLEOTIDE SEQUENCE</scope>
    <source>
        <strain evidence="1">Expedition CK06-06</strain>
    </source>
</reference>
<dbReference type="EMBL" id="BARV01006677">
    <property type="protein sequence ID" value="GAI15871.1"/>
    <property type="molecule type" value="Genomic_DNA"/>
</dbReference>
<proteinExistence type="predicted"/>
<organism evidence="1">
    <name type="scientific">marine sediment metagenome</name>
    <dbReference type="NCBI Taxonomy" id="412755"/>
    <lineage>
        <taxon>unclassified sequences</taxon>
        <taxon>metagenomes</taxon>
        <taxon>ecological metagenomes</taxon>
    </lineage>
</organism>
<gene>
    <name evidence="1" type="ORF">S06H3_13675</name>
</gene>